<name>A0A9K3PDA3_9STRA</name>
<evidence type="ECO:0000313" key="2">
    <source>
        <dbReference type="Proteomes" id="UP000693970"/>
    </source>
</evidence>
<sequence>MPETRDKTRDTNKRLTNDEVKERNVLLKKMDENGDYIRIKHDLYAKLLQDDAWRERMLQQTRECVHRRGGVAQITFSELSRTLIQTGSSTVPESTKGEIMKQIRSVCRIDP</sequence>
<proteinExistence type="predicted"/>
<dbReference type="Pfam" id="PF10163">
    <property type="entry name" value="EnY2"/>
    <property type="match status" value="1"/>
</dbReference>
<dbReference type="GO" id="GO:0005643">
    <property type="term" value="C:nuclear pore"/>
    <property type="evidence" value="ECO:0007669"/>
    <property type="project" value="InterPro"/>
</dbReference>
<protein>
    <submittedName>
        <fullName evidence="1">Transcription factor ey2</fullName>
    </submittedName>
</protein>
<evidence type="ECO:0000313" key="1">
    <source>
        <dbReference type="EMBL" id="KAG7342461.1"/>
    </source>
</evidence>
<dbReference type="GO" id="GO:0003713">
    <property type="term" value="F:transcription coactivator activity"/>
    <property type="evidence" value="ECO:0007669"/>
    <property type="project" value="InterPro"/>
</dbReference>
<dbReference type="OrthoDB" id="51722at2759"/>
<accession>A0A9K3PDA3</accession>
<organism evidence="1 2">
    <name type="scientific">Nitzschia inconspicua</name>
    <dbReference type="NCBI Taxonomy" id="303405"/>
    <lineage>
        <taxon>Eukaryota</taxon>
        <taxon>Sar</taxon>
        <taxon>Stramenopiles</taxon>
        <taxon>Ochrophyta</taxon>
        <taxon>Bacillariophyta</taxon>
        <taxon>Bacillariophyceae</taxon>
        <taxon>Bacillariophycidae</taxon>
        <taxon>Bacillariales</taxon>
        <taxon>Bacillariaceae</taxon>
        <taxon>Nitzschia</taxon>
    </lineage>
</organism>
<dbReference type="GO" id="GO:0006406">
    <property type="term" value="P:mRNA export from nucleus"/>
    <property type="evidence" value="ECO:0007669"/>
    <property type="project" value="InterPro"/>
</dbReference>
<dbReference type="AlphaFoldDB" id="A0A9K3PDA3"/>
<dbReference type="Proteomes" id="UP000693970">
    <property type="component" value="Unassembled WGS sequence"/>
</dbReference>
<dbReference type="EMBL" id="JAGRRH010000025">
    <property type="protein sequence ID" value="KAG7342461.1"/>
    <property type="molecule type" value="Genomic_DNA"/>
</dbReference>
<comment type="caution">
    <text evidence="1">The sequence shown here is derived from an EMBL/GenBank/DDBJ whole genome shotgun (WGS) entry which is preliminary data.</text>
</comment>
<gene>
    <name evidence="1" type="ORF">IV203_007554</name>
</gene>
<dbReference type="InterPro" id="IPR018783">
    <property type="entry name" value="TF_ENY2"/>
</dbReference>
<keyword evidence="2" id="KW-1185">Reference proteome</keyword>
<dbReference type="GO" id="GO:0000124">
    <property type="term" value="C:SAGA complex"/>
    <property type="evidence" value="ECO:0007669"/>
    <property type="project" value="InterPro"/>
</dbReference>
<reference evidence="1" key="2">
    <citation type="submission" date="2021-04" db="EMBL/GenBank/DDBJ databases">
        <authorList>
            <person name="Podell S."/>
        </authorList>
    </citation>
    <scope>NUCLEOTIDE SEQUENCE</scope>
    <source>
        <strain evidence="1">Hildebrandi</strain>
    </source>
</reference>
<reference evidence="1" key="1">
    <citation type="journal article" date="2021" name="Sci. Rep.">
        <title>Diploid genomic architecture of Nitzschia inconspicua, an elite biomass production diatom.</title>
        <authorList>
            <person name="Oliver A."/>
            <person name="Podell S."/>
            <person name="Pinowska A."/>
            <person name="Traller J.C."/>
            <person name="Smith S.R."/>
            <person name="McClure R."/>
            <person name="Beliaev A."/>
            <person name="Bohutskyi P."/>
            <person name="Hill E.A."/>
            <person name="Rabines A."/>
            <person name="Zheng H."/>
            <person name="Allen L.Z."/>
            <person name="Kuo A."/>
            <person name="Grigoriev I.V."/>
            <person name="Allen A.E."/>
            <person name="Hazlebeck D."/>
            <person name="Allen E.E."/>
        </authorList>
    </citation>
    <scope>NUCLEOTIDE SEQUENCE</scope>
    <source>
        <strain evidence="1">Hildebrandi</strain>
    </source>
</reference>